<feature type="transmembrane region" description="Helical" evidence="6">
    <location>
        <begin position="421"/>
        <end position="443"/>
    </location>
</feature>
<keyword evidence="3 6" id="KW-0812">Transmembrane</keyword>
<dbReference type="PANTHER" id="PTHR30619">
    <property type="entry name" value="DNA INTERNALIZATION/COMPETENCE PROTEIN COMEC/REC2"/>
    <property type="match status" value="1"/>
</dbReference>
<feature type="transmembrane region" description="Helical" evidence="6">
    <location>
        <begin position="394"/>
        <end position="415"/>
    </location>
</feature>
<dbReference type="GO" id="GO:0016787">
    <property type="term" value="F:hydrolase activity"/>
    <property type="evidence" value="ECO:0007669"/>
    <property type="project" value="UniProtKB-KW"/>
</dbReference>
<dbReference type="InterPro" id="IPR001279">
    <property type="entry name" value="Metallo-B-lactamas"/>
</dbReference>
<evidence type="ECO:0000313" key="8">
    <source>
        <dbReference type="EMBL" id="MUN06750.1"/>
    </source>
</evidence>
<gene>
    <name evidence="8" type="ORF">GLX25_06410</name>
</gene>
<dbReference type="SUPFAM" id="SSF56281">
    <property type="entry name" value="Metallo-hydrolase/oxidoreductase"/>
    <property type="match status" value="1"/>
</dbReference>
<evidence type="ECO:0000256" key="4">
    <source>
        <dbReference type="ARBA" id="ARBA00022989"/>
    </source>
</evidence>
<evidence type="ECO:0000256" key="6">
    <source>
        <dbReference type="SAM" id="Phobius"/>
    </source>
</evidence>
<accession>A0A7C9LE66</accession>
<dbReference type="CDD" id="cd07731">
    <property type="entry name" value="ComA-like_MBL-fold"/>
    <property type="match status" value="1"/>
</dbReference>
<feature type="transmembrane region" description="Helical" evidence="6">
    <location>
        <begin position="450"/>
        <end position="470"/>
    </location>
</feature>
<feature type="transmembrane region" description="Helical" evidence="6">
    <location>
        <begin position="297"/>
        <end position="314"/>
    </location>
</feature>
<proteinExistence type="predicted"/>
<dbReference type="Proteomes" id="UP000480122">
    <property type="component" value="Unassembled WGS sequence"/>
</dbReference>
<comment type="subcellular location">
    <subcellularLocation>
        <location evidence="1">Cell membrane</location>
        <topology evidence="1">Multi-pass membrane protein</topology>
    </subcellularLocation>
</comment>
<evidence type="ECO:0000313" key="9">
    <source>
        <dbReference type="Proteomes" id="UP000480122"/>
    </source>
</evidence>
<feature type="transmembrane region" description="Helical" evidence="6">
    <location>
        <begin position="490"/>
        <end position="508"/>
    </location>
</feature>
<dbReference type="GO" id="GO:0005886">
    <property type="term" value="C:plasma membrane"/>
    <property type="evidence" value="ECO:0007669"/>
    <property type="project" value="UniProtKB-SubCell"/>
</dbReference>
<feature type="transmembrane region" description="Helical" evidence="6">
    <location>
        <begin position="269"/>
        <end position="291"/>
    </location>
</feature>
<dbReference type="InterPro" id="IPR004477">
    <property type="entry name" value="ComEC_N"/>
</dbReference>
<dbReference type="InterPro" id="IPR035681">
    <property type="entry name" value="ComA-like_MBL"/>
</dbReference>
<feature type="transmembrane region" description="Helical" evidence="6">
    <location>
        <begin position="35"/>
        <end position="54"/>
    </location>
</feature>
<evidence type="ECO:0000256" key="1">
    <source>
        <dbReference type="ARBA" id="ARBA00004651"/>
    </source>
</evidence>
<feature type="domain" description="Metallo-beta-lactamase" evidence="7">
    <location>
        <begin position="564"/>
        <end position="750"/>
    </location>
</feature>
<evidence type="ECO:0000259" key="7">
    <source>
        <dbReference type="SMART" id="SM00849"/>
    </source>
</evidence>
<reference evidence="8 9" key="1">
    <citation type="submission" date="2019-11" db="EMBL/GenBank/DDBJ databases">
        <title>Agromyces kandeliae sp. nov., isolated from mangrove soil.</title>
        <authorList>
            <person name="Wang R."/>
        </authorList>
    </citation>
    <scope>NUCLEOTIDE SEQUENCE [LARGE SCALE GENOMIC DNA]</scope>
    <source>
        <strain evidence="8 9">JCM 11431</strain>
    </source>
</reference>
<dbReference type="Gene3D" id="3.60.15.10">
    <property type="entry name" value="Ribonuclease Z/Hydroxyacylglutathione hydrolase-like"/>
    <property type="match status" value="1"/>
</dbReference>
<dbReference type="Pfam" id="PF00753">
    <property type="entry name" value="Lactamase_B"/>
    <property type="match status" value="1"/>
</dbReference>
<dbReference type="PANTHER" id="PTHR30619:SF1">
    <property type="entry name" value="RECOMBINATION PROTEIN 2"/>
    <property type="match status" value="1"/>
</dbReference>
<dbReference type="NCBIfam" id="TIGR00360">
    <property type="entry name" value="ComEC_N-term"/>
    <property type="match status" value="1"/>
</dbReference>
<comment type="caution">
    <text evidence="8">The sequence shown here is derived from an EMBL/GenBank/DDBJ whole genome shotgun (WGS) entry which is preliminary data.</text>
</comment>
<dbReference type="SMART" id="SM00849">
    <property type="entry name" value="Lactamase_B"/>
    <property type="match status" value="1"/>
</dbReference>
<dbReference type="InterPro" id="IPR036866">
    <property type="entry name" value="RibonucZ/Hydroxyglut_hydro"/>
</dbReference>
<dbReference type="OrthoDB" id="7177610at2"/>
<name>A0A7C9LE66_9MICO</name>
<keyword evidence="4 6" id="KW-1133">Transmembrane helix</keyword>
<evidence type="ECO:0000256" key="5">
    <source>
        <dbReference type="ARBA" id="ARBA00023136"/>
    </source>
</evidence>
<feature type="transmembrane region" description="Helical" evidence="6">
    <location>
        <begin position="359"/>
        <end position="382"/>
    </location>
</feature>
<keyword evidence="2" id="KW-1003">Cell membrane</keyword>
<keyword evidence="5 6" id="KW-0472">Membrane</keyword>
<protein>
    <submittedName>
        <fullName evidence="8">MBL fold metallo-hydrolase</fullName>
    </submittedName>
</protein>
<dbReference type="EMBL" id="WODA01000008">
    <property type="protein sequence ID" value="MUN06750.1"/>
    <property type="molecule type" value="Genomic_DNA"/>
</dbReference>
<organism evidence="8 9">
    <name type="scientific">Agromyces luteolus</name>
    <dbReference type="NCBI Taxonomy" id="88373"/>
    <lineage>
        <taxon>Bacteria</taxon>
        <taxon>Bacillati</taxon>
        <taxon>Actinomycetota</taxon>
        <taxon>Actinomycetes</taxon>
        <taxon>Micrococcales</taxon>
        <taxon>Microbacteriaceae</taxon>
        <taxon>Agromyces</taxon>
    </lineage>
</organism>
<keyword evidence="9" id="KW-1185">Reference proteome</keyword>
<evidence type="ECO:0000256" key="2">
    <source>
        <dbReference type="ARBA" id="ARBA00022475"/>
    </source>
</evidence>
<evidence type="ECO:0000256" key="3">
    <source>
        <dbReference type="ARBA" id="ARBA00022692"/>
    </source>
</evidence>
<feature type="transmembrane region" description="Helical" evidence="6">
    <location>
        <begin position="326"/>
        <end position="353"/>
    </location>
</feature>
<dbReference type="RefSeq" id="WP_155841460.1">
    <property type="nucleotide sequence ID" value="NZ_BAAAIA010000008.1"/>
</dbReference>
<feature type="transmembrane region" description="Helical" evidence="6">
    <location>
        <begin position="520"/>
        <end position="539"/>
    </location>
</feature>
<dbReference type="InterPro" id="IPR052159">
    <property type="entry name" value="Competence_DNA_uptake"/>
</dbReference>
<dbReference type="Pfam" id="PF03772">
    <property type="entry name" value="Competence"/>
    <property type="match status" value="1"/>
</dbReference>
<keyword evidence="8" id="KW-0378">Hydrolase</keyword>
<sequence>MRGAHDLRLVAPAVTAWAAAWSATSAPDAGVPSWVAPLVGWCVASVALGAVLTLRHGRRGDRRRRVDHGGPGPAPVLRAAAAVLLAASAAGLVATAAWSALEHRAPGVVAEAASSRTEVRASVRLDAAPRRASATPWSGEPRLRAAATLVDLTIDGARTAVPPIRVDLALPGDVDGLGFGSAVVVEGRLAELPSSSRAAFRLSASKIVGTGPAPPWFAWTHPLREGLAEASAGLGGDGGALVPGLAIGDTSRVSDELESAMTTASLTHLTAVSGANCAIITAAAFWAAGLASLPRTGRVVAALVALGGFVALVTPEASVVRASAMAIVVLTACATARAAGGMHALGLAVVALLALDPWYAADAGFALSVCATGGLVLLSRPLATALGRWMPPPIAAVVAIPLAAQLACQPVLVLLEPVIPVYGVPANLLAAPAAPIATMAGLLGCLLLPVLPSVGLAALQVAWVPATWIALLARGVEGMPFAGLPWPPDAVGAVLATIAIGAGLVLACGPRRAVSRTWRAVRRASVVALGLSVALPVGLATGPPLLASASRPADWDVWQCDVGQGDAILVRSGDAVMLVDAGPDAEALQDCLASAGVDRLDLVVLTHWDADHVTGTSALAGRVATVVHGPLDGARSARALEPLVDAGATHAEVVAGATGTMGDARWRVFWPRPGAVPGNDASVVLDLVTPEYRALFLGDLGREAQDAMRRSTELGRVDLVKVAHHGSADQSAELYGELAASVGLIGVGADNGYGHPTASVLDALESARTVPVRSDVSGDALLRAMPGGFELWSERVVGVAGAP</sequence>
<dbReference type="AlphaFoldDB" id="A0A7C9LE66"/>